<accession>A0A286M3A0</accession>
<evidence type="ECO:0000313" key="2">
    <source>
        <dbReference type="Proteomes" id="UP000001963"/>
    </source>
</evidence>
<organism evidence="1 2">
    <name type="scientific">Granulibacter bethesdensis (strain ATCC BAA-1260 / CGDNIH1)</name>
    <dbReference type="NCBI Taxonomy" id="391165"/>
    <lineage>
        <taxon>Bacteria</taxon>
        <taxon>Pseudomonadati</taxon>
        <taxon>Pseudomonadota</taxon>
        <taxon>Alphaproteobacteria</taxon>
        <taxon>Acetobacterales</taxon>
        <taxon>Acetobacteraceae</taxon>
        <taxon>Granulibacter</taxon>
    </lineage>
</organism>
<dbReference type="EMBL" id="CP000394">
    <property type="protein sequence ID" value="ASV62499.1"/>
    <property type="molecule type" value="Genomic_DNA"/>
</dbReference>
<dbReference type="KEGG" id="gbe:GbCGDNIH1_7290"/>
<reference evidence="1 2" key="1">
    <citation type="journal article" date="2007" name="J. Bacteriol.">
        <title>Genome sequence analysis of the emerging human pathogenic acetic acid bacterium Granulibacter bethesdensis.</title>
        <authorList>
            <person name="Greenberg D.E."/>
            <person name="Porcella S.F."/>
            <person name="Zelazny A.M."/>
            <person name="Virtaneva K."/>
            <person name="Sturdevant D.E."/>
            <person name="Kupko J.J.III."/>
            <person name="Barbian K.D."/>
            <person name="Babar A."/>
            <person name="Dorward D.W."/>
            <person name="Holland S.M."/>
        </authorList>
    </citation>
    <scope>NUCLEOTIDE SEQUENCE [LARGE SCALE GENOMIC DNA]</scope>
    <source>
        <strain evidence="2">ATCC BAA-1260 / CGDNIH1</strain>
    </source>
</reference>
<keyword evidence="2" id="KW-1185">Reference proteome</keyword>
<proteinExistence type="predicted"/>
<protein>
    <submittedName>
        <fullName evidence="1">Uncharacterized protein</fullName>
    </submittedName>
</protein>
<dbReference type="Proteomes" id="UP000001963">
    <property type="component" value="Chromosome"/>
</dbReference>
<sequence length="68" mass="7971">MHVASILEHFFLLPDGNSHGFGSYVREPKKAKFPFIGKKFLIKNKYNFLVIISCIYKLYGFLKPQVEY</sequence>
<name>A0A286M3A0_GRABC</name>
<dbReference type="AlphaFoldDB" id="A0A286M3A0"/>
<gene>
    <name evidence="1" type="ordered locus">GbCGDNIH1_7290</name>
</gene>
<evidence type="ECO:0000313" key="1">
    <source>
        <dbReference type="EMBL" id="ASV62499.1"/>
    </source>
</evidence>